<dbReference type="Pfam" id="PF18352">
    <property type="entry name" value="Gp138_N"/>
    <property type="match status" value="1"/>
</dbReference>
<name>A0A2H4P6V3_9CAUD</name>
<protein>
    <submittedName>
        <fullName evidence="3">Putative baseplate protein</fullName>
    </submittedName>
</protein>
<dbReference type="OrthoDB" id="9508at10239"/>
<evidence type="ECO:0000313" key="4">
    <source>
        <dbReference type="Proteomes" id="UP000241090"/>
    </source>
</evidence>
<evidence type="ECO:0000313" key="3">
    <source>
        <dbReference type="EMBL" id="ATW57902.1"/>
    </source>
</evidence>
<keyword evidence="4" id="KW-1185">Reference proteome</keyword>
<evidence type="ECO:0000256" key="1">
    <source>
        <dbReference type="SAM" id="MobiDB-lite"/>
    </source>
</evidence>
<gene>
    <name evidence="3" type="ORF">CNR33_00056</name>
</gene>
<feature type="domain" description="Phage protein Gp138 N-terminal" evidence="2">
    <location>
        <begin position="40"/>
        <end position="136"/>
    </location>
</feature>
<organism evidence="3 4">
    <name type="scientific">Pseudomonas phage tabernarius</name>
    <dbReference type="NCBI Taxonomy" id="2048978"/>
    <lineage>
        <taxon>Viruses</taxon>
        <taxon>Duplodnaviria</taxon>
        <taxon>Heunggongvirae</taxon>
        <taxon>Uroviricota</taxon>
        <taxon>Caudoviricetes</taxon>
        <taxon>Lindbergviridae</taxon>
        <taxon>Tabernariusvirus</taxon>
        <taxon>Tabernariusvirus tabernarius</taxon>
    </lineage>
</organism>
<proteinExistence type="predicted"/>
<sequence length="231" mass="25468">MADPKPQKFITNDLPADSETLTAAMEFVLRMFKVELDQLLPARVVAFDRKLGRVNVKPIIHWVDMNDQEHPRPAINNVPVFTFGAGNMHINFPVKAGDLGWIFACDRDISLFKQSMKEGMPNTGRLHSFSDAVFFPDVMRQYQINPEDADALVIQTTDASTRISVKPGQIKVTAPTKFIVDSPMSEFTGAVKMDSTLEVVGDAKINGIQFTPHEHTTTEPGKPTAGGAQNG</sequence>
<feature type="region of interest" description="Disordered" evidence="1">
    <location>
        <begin position="212"/>
        <end position="231"/>
    </location>
</feature>
<dbReference type="Proteomes" id="UP000241090">
    <property type="component" value="Segment"/>
</dbReference>
<dbReference type="InterPro" id="IPR037026">
    <property type="entry name" value="Vgr_OB-fold_dom_sf"/>
</dbReference>
<dbReference type="EMBL" id="MG018926">
    <property type="protein sequence ID" value="ATW57902.1"/>
    <property type="molecule type" value="Genomic_DNA"/>
</dbReference>
<dbReference type="Gene3D" id="2.40.50.230">
    <property type="entry name" value="Gp5 N-terminal domain"/>
    <property type="match status" value="1"/>
</dbReference>
<dbReference type="InterPro" id="IPR041599">
    <property type="entry name" value="Gp138_N"/>
</dbReference>
<accession>A0A2H4P6V3</accession>
<evidence type="ECO:0000259" key="2">
    <source>
        <dbReference type="Pfam" id="PF18352"/>
    </source>
</evidence>
<reference evidence="3 4" key="1">
    <citation type="submission" date="2017-09" db="EMBL/GenBank/DDBJ databases">
        <authorList>
            <person name="Ehlers B."/>
            <person name="Leendertz F.H."/>
        </authorList>
    </citation>
    <scope>NUCLEOTIDE SEQUENCE [LARGE SCALE GENOMIC DNA]</scope>
</reference>